<proteinExistence type="predicted"/>
<dbReference type="PANTHER" id="PTHR34665:SF4">
    <property type="entry name" value="DUF3741 DOMAIN-CONTAINING PROTEIN"/>
    <property type="match status" value="1"/>
</dbReference>
<dbReference type="EMBL" id="JAEACU010000004">
    <property type="protein sequence ID" value="KAH7533242.1"/>
    <property type="molecule type" value="Genomic_DNA"/>
</dbReference>
<evidence type="ECO:0000313" key="1">
    <source>
        <dbReference type="EMBL" id="KAH7533242.1"/>
    </source>
</evidence>
<name>A0A978VJH3_ZIZJJ</name>
<dbReference type="Proteomes" id="UP000813462">
    <property type="component" value="Unassembled WGS sequence"/>
</dbReference>
<sequence>MPSTVPLFTSFMEIMRSKKHQTGTGTGTDNSAVVKAAAWAWYQHGSGSEGKPRREYDLTSFHHAPTPSRYKLEAIRIAKEENSEDSSSISTTPTTSCTHMDNIVGSDLLDTYEIEHISKKLEGLIESSGDQNLLTMDHGNIKKERKKKKKDKLMMMRGLGQAVMCRTRKEDVVESTRAAALVDGRQRPEKRIVPVVRMANRRPQATHAW</sequence>
<accession>A0A978VJH3</accession>
<reference evidence="1" key="1">
    <citation type="journal article" date="2021" name="Front. Plant Sci.">
        <title>Chromosome-Scale Genome Assembly for Chinese Sour Jujube and Insights Into Its Genome Evolution and Domestication Signature.</title>
        <authorList>
            <person name="Shen L.-Y."/>
            <person name="Luo H."/>
            <person name="Wang X.-L."/>
            <person name="Wang X.-M."/>
            <person name="Qiu X.-J."/>
            <person name="Liu H."/>
            <person name="Zhou S.-S."/>
            <person name="Jia K.-H."/>
            <person name="Nie S."/>
            <person name="Bao Y.-T."/>
            <person name="Zhang R.-G."/>
            <person name="Yun Q.-Z."/>
            <person name="Chai Y.-H."/>
            <person name="Lu J.-Y."/>
            <person name="Li Y."/>
            <person name="Zhao S.-W."/>
            <person name="Mao J.-F."/>
            <person name="Jia S.-G."/>
            <person name="Mao Y.-M."/>
        </authorList>
    </citation>
    <scope>NUCLEOTIDE SEQUENCE</scope>
    <source>
        <strain evidence="1">AT0</strain>
        <tissue evidence="1">Leaf</tissue>
    </source>
</reference>
<comment type="caution">
    <text evidence="1">The sequence shown here is derived from an EMBL/GenBank/DDBJ whole genome shotgun (WGS) entry which is preliminary data.</text>
</comment>
<evidence type="ECO:0000313" key="2">
    <source>
        <dbReference type="Proteomes" id="UP000813462"/>
    </source>
</evidence>
<organism evidence="1 2">
    <name type="scientific">Ziziphus jujuba var. spinosa</name>
    <dbReference type="NCBI Taxonomy" id="714518"/>
    <lineage>
        <taxon>Eukaryota</taxon>
        <taxon>Viridiplantae</taxon>
        <taxon>Streptophyta</taxon>
        <taxon>Embryophyta</taxon>
        <taxon>Tracheophyta</taxon>
        <taxon>Spermatophyta</taxon>
        <taxon>Magnoliopsida</taxon>
        <taxon>eudicotyledons</taxon>
        <taxon>Gunneridae</taxon>
        <taxon>Pentapetalae</taxon>
        <taxon>rosids</taxon>
        <taxon>fabids</taxon>
        <taxon>Rosales</taxon>
        <taxon>Rhamnaceae</taxon>
        <taxon>Paliureae</taxon>
        <taxon>Ziziphus</taxon>
    </lineage>
</organism>
<gene>
    <name evidence="1" type="ORF">FEM48_Zijuj04G0109500</name>
</gene>
<dbReference type="AlphaFoldDB" id="A0A978VJH3"/>
<dbReference type="PANTHER" id="PTHR34665">
    <property type="entry name" value="DUF3741 DOMAIN-CONTAINING PROTEIN"/>
    <property type="match status" value="1"/>
</dbReference>
<protein>
    <submittedName>
        <fullName evidence="1">Uncharacterized protein</fullName>
    </submittedName>
</protein>